<feature type="transmembrane region" description="Helical" evidence="9">
    <location>
        <begin position="39"/>
        <end position="59"/>
    </location>
</feature>
<sequence>MSSSIEIARHTLLSCGLVLAIGTVAALFAQKVRIPDVAVFLIVGILIGPHALGLVDIAADSALNQIILLFGASYILFDGGATLRLAVLKQVWITIAVIATAGVVITATITGLAAKFILSVPAVVAFLLAATLASTDPATLVPIFRQVRIRDRVAQTVMSESAFNDAVGAIITFSFLGMATGSAFSLSATLFELVTHSAIGIVAGIMLGYLAALLIAHEKWAFLAEYAPVVTVVAVISAYFAAEGMHASGFMAVFVFGIMLGNKERFGFQMEPGEAQKLDEFVLTTAFILRLFIFILLGAQVNFALMQQYWIGGVAVTLVLMFLARPATVFLCALPDRRARWSFAELLFMCWTRETGVIPAALAGLMLGMKAPGAEMIASVTFVAILTTILIQASTTRWLASKLGLLEADQG</sequence>
<comment type="subcellular location">
    <subcellularLocation>
        <location evidence="1">Cell membrane</location>
        <topology evidence="1">Multi-pass membrane protein</topology>
    </subcellularLocation>
</comment>
<name>A0A973WRF8_9BRAD</name>
<feature type="transmembrane region" description="Helical" evidence="9">
    <location>
        <begin position="91"/>
        <end position="109"/>
    </location>
</feature>
<protein>
    <submittedName>
        <fullName evidence="11">Sodium:proton antiporter</fullName>
    </submittedName>
</protein>
<evidence type="ECO:0000313" key="11">
    <source>
        <dbReference type="EMBL" id="NVL08081.1"/>
    </source>
</evidence>
<reference evidence="11" key="1">
    <citation type="submission" date="2020-06" db="EMBL/GenBank/DDBJ databases">
        <title>Whole Genome Sequence of Bradyrhizobium sp. Strain 66S1MB.</title>
        <authorList>
            <person name="Bromfield E."/>
            <person name="Cloutier S."/>
        </authorList>
    </citation>
    <scope>NUCLEOTIDE SEQUENCE</scope>
    <source>
        <strain evidence="11">66S1MB</strain>
    </source>
</reference>
<evidence type="ECO:0000256" key="1">
    <source>
        <dbReference type="ARBA" id="ARBA00004651"/>
    </source>
</evidence>
<dbReference type="Gene3D" id="1.20.1530.20">
    <property type="match status" value="1"/>
</dbReference>
<keyword evidence="8 9" id="KW-0472">Membrane</keyword>
<dbReference type="GO" id="GO:0005886">
    <property type="term" value="C:plasma membrane"/>
    <property type="evidence" value="ECO:0007669"/>
    <property type="project" value="UniProtKB-SubCell"/>
</dbReference>
<feature type="transmembrane region" description="Helical" evidence="9">
    <location>
        <begin position="116"/>
        <end position="135"/>
    </location>
</feature>
<feature type="transmembrane region" description="Helical" evidence="9">
    <location>
        <begin position="281"/>
        <end position="303"/>
    </location>
</feature>
<dbReference type="InterPro" id="IPR038770">
    <property type="entry name" value="Na+/solute_symporter_sf"/>
</dbReference>
<evidence type="ECO:0000256" key="8">
    <source>
        <dbReference type="ARBA" id="ARBA00023136"/>
    </source>
</evidence>
<evidence type="ECO:0000256" key="4">
    <source>
        <dbReference type="ARBA" id="ARBA00022475"/>
    </source>
</evidence>
<dbReference type="GO" id="GO:1902600">
    <property type="term" value="P:proton transmembrane transport"/>
    <property type="evidence" value="ECO:0007669"/>
    <property type="project" value="InterPro"/>
</dbReference>
<feature type="transmembrane region" description="Helical" evidence="9">
    <location>
        <begin position="198"/>
        <end position="216"/>
    </location>
</feature>
<dbReference type="RefSeq" id="WP_176531658.1">
    <property type="nucleotide sequence ID" value="NZ_CP088022.1"/>
</dbReference>
<evidence type="ECO:0000256" key="3">
    <source>
        <dbReference type="ARBA" id="ARBA00022449"/>
    </source>
</evidence>
<dbReference type="PANTHER" id="PTHR32507">
    <property type="entry name" value="NA(+)/H(+) ANTIPORTER 1"/>
    <property type="match status" value="1"/>
</dbReference>
<evidence type="ECO:0000256" key="5">
    <source>
        <dbReference type="ARBA" id="ARBA00022692"/>
    </source>
</evidence>
<organism evidence="11">
    <name type="scientific">Bradyrhizobium quebecense</name>
    <dbReference type="NCBI Taxonomy" id="2748629"/>
    <lineage>
        <taxon>Bacteria</taxon>
        <taxon>Pseudomonadati</taxon>
        <taxon>Pseudomonadota</taxon>
        <taxon>Alphaproteobacteria</taxon>
        <taxon>Hyphomicrobiales</taxon>
        <taxon>Nitrobacteraceae</taxon>
        <taxon>Bradyrhizobium</taxon>
    </lineage>
</organism>
<evidence type="ECO:0000256" key="6">
    <source>
        <dbReference type="ARBA" id="ARBA00022989"/>
    </source>
</evidence>
<feature type="transmembrane region" description="Helical" evidence="9">
    <location>
        <begin position="309"/>
        <end position="334"/>
    </location>
</feature>
<feature type="transmembrane region" description="Helical" evidence="9">
    <location>
        <begin position="236"/>
        <end position="260"/>
    </location>
</feature>
<keyword evidence="5 9" id="KW-0812">Transmembrane</keyword>
<evidence type="ECO:0000256" key="7">
    <source>
        <dbReference type="ARBA" id="ARBA00023065"/>
    </source>
</evidence>
<keyword evidence="7" id="KW-0406">Ion transport</keyword>
<feature type="domain" description="Cation/H+ exchanger transmembrane" evidence="10">
    <location>
        <begin position="22"/>
        <end position="401"/>
    </location>
</feature>
<dbReference type="EMBL" id="JABWSX010000001">
    <property type="protein sequence ID" value="NVL08081.1"/>
    <property type="molecule type" value="Genomic_DNA"/>
</dbReference>
<feature type="transmembrane region" description="Helical" evidence="9">
    <location>
        <begin position="166"/>
        <end position="186"/>
    </location>
</feature>
<dbReference type="AlphaFoldDB" id="A0A973WRF8"/>
<gene>
    <name evidence="11" type="ORF">HU230_20465</name>
</gene>
<evidence type="ECO:0000259" key="10">
    <source>
        <dbReference type="Pfam" id="PF00999"/>
    </source>
</evidence>
<evidence type="ECO:0000256" key="2">
    <source>
        <dbReference type="ARBA" id="ARBA00022448"/>
    </source>
</evidence>
<evidence type="ECO:0000256" key="9">
    <source>
        <dbReference type="SAM" id="Phobius"/>
    </source>
</evidence>
<proteinExistence type="predicted"/>
<dbReference type="PANTHER" id="PTHR32507:SF0">
    <property type="entry name" value="NA(+)_H(+) ANTIPORTER 2-RELATED"/>
    <property type="match status" value="1"/>
</dbReference>
<dbReference type="InterPro" id="IPR006153">
    <property type="entry name" value="Cation/H_exchanger_TM"/>
</dbReference>
<keyword evidence="2" id="KW-0813">Transport</keyword>
<dbReference type="GO" id="GO:0015297">
    <property type="term" value="F:antiporter activity"/>
    <property type="evidence" value="ECO:0007669"/>
    <property type="project" value="UniProtKB-KW"/>
</dbReference>
<keyword evidence="4" id="KW-1003">Cell membrane</keyword>
<dbReference type="Pfam" id="PF00999">
    <property type="entry name" value="Na_H_Exchanger"/>
    <property type="match status" value="1"/>
</dbReference>
<keyword evidence="6 9" id="KW-1133">Transmembrane helix</keyword>
<comment type="caution">
    <text evidence="11">The sequence shown here is derived from an EMBL/GenBank/DDBJ whole genome shotgun (WGS) entry which is preliminary data.</text>
</comment>
<feature type="transmembrane region" description="Helical" evidence="9">
    <location>
        <begin position="373"/>
        <end position="393"/>
    </location>
</feature>
<accession>A0A973WRF8</accession>
<keyword evidence="3" id="KW-0050">Antiport</keyword>
<feature type="transmembrane region" description="Helical" evidence="9">
    <location>
        <begin position="66"/>
        <end position="85"/>
    </location>
</feature>